<accession>A0A4Y7PI46</accession>
<dbReference type="Proteomes" id="UP000294933">
    <property type="component" value="Unassembled WGS sequence"/>
</dbReference>
<proteinExistence type="predicted"/>
<name>A0A4Y7PI46_9AGAM</name>
<gene>
    <name evidence="3" type="ORF">BD410DRAFT_845445</name>
</gene>
<reference evidence="3 4" key="1">
    <citation type="submission" date="2018-06" db="EMBL/GenBank/DDBJ databases">
        <title>A transcriptomic atlas of mushroom development highlights an independent origin of complex multicellularity.</title>
        <authorList>
            <consortium name="DOE Joint Genome Institute"/>
            <person name="Krizsan K."/>
            <person name="Almasi E."/>
            <person name="Merenyi Z."/>
            <person name="Sahu N."/>
            <person name="Viragh M."/>
            <person name="Koszo T."/>
            <person name="Mondo S."/>
            <person name="Kiss B."/>
            <person name="Balint B."/>
            <person name="Kues U."/>
            <person name="Barry K."/>
            <person name="Hegedus J.C."/>
            <person name="Henrissat B."/>
            <person name="Johnson J."/>
            <person name="Lipzen A."/>
            <person name="Ohm R."/>
            <person name="Nagy I."/>
            <person name="Pangilinan J."/>
            <person name="Yan J."/>
            <person name="Xiong Y."/>
            <person name="Grigoriev I.V."/>
            <person name="Hibbett D.S."/>
            <person name="Nagy L.G."/>
        </authorList>
    </citation>
    <scope>NUCLEOTIDE SEQUENCE [LARGE SCALE GENOMIC DNA]</scope>
    <source>
        <strain evidence="3 4">SZMC22713</strain>
    </source>
</reference>
<dbReference type="Pfam" id="PF18055">
    <property type="entry name" value="RPN6_N"/>
    <property type="match status" value="1"/>
</dbReference>
<keyword evidence="4" id="KW-1185">Reference proteome</keyword>
<evidence type="ECO:0000313" key="4">
    <source>
        <dbReference type="Proteomes" id="UP000294933"/>
    </source>
</evidence>
<sequence>MEKKGNTRPVLTLTSYQPCLNHRRLLEEAQSLQPTDPKRAEGIYHQILKQSSGGLDAKKKQTDKFNPEKEQNLRNQEVALVKLWELYRDGRDAKAPKGLTQANLLSVHVINSQSEDS</sequence>
<evidence type="ECO:0000259" key="2">
    <source>
        <dbReference type="Pfam" id="PF18055"/>
    </source>
</evidence>
<protein>
    <recommendedName>
        <fullName evidence="2">26S proteasome regulatory subunit Rpn6 N-terminal domain-containing protein</fullName>
    </recommendedName>
</protein>
<dbReference type="InterPro" id="IPR040773">
    <property type="entry name" value="Rpn6_N"/>
</dbReference>
<evidence type="ECO:0000256" key="1">
    <source>
        <dbReference type="SAM" id="MobiDB-lite"/>
    </source>
</evidence>
<dbReference type="AlphaFoldDB" id="A0A4Y7PI46"/>
<dbReference type="OrthoDB" id="1418352at2759"/>
<dbReference type="VEuPathDB" id="FungiDB:BD410DRAFT_845445"/>
<dbReference type="EMBL" id="ML170288">
    <property type="protein sequence ID" value="TDL15153.1"/>
    <property type="molecule type" value="Genomic_DNA"/>
</dbReference>
<feature type="region of interest" description="Disordered" evidence="1">
    <location>
        <begin position="50"/>
        <end position="71"/>
    </location>
</feature>
<feature type="domain" description="26S proteasome regulatory subunit Rpn6 N-terminal" evidence="2">
    <location>
        <begin position="29"/>
        <end position="98"/>
    </location>
</feature>
<evidence type="ECO:0000313" key="3">
    <source>
        <dbReference type="EMBL" id="TDL15153.1"/>
    </source>
</evidence>
<organism evidence="3 4">
    <name type="scientific">Rickenella mellea</name>
    <dbReference type="NCBI Taxonomy" id="50990"/>
    <lineage>
        <taxon>Eukaryota</taxon>
        <taxon>Fungi</taxon>
        <taxon>Dikarya</taxon>
        <taxon>Basidiomycota</taxon>
        <taxon>Agaricomycotina</taxon>
        <taxon>Agaricomycetes</taxon>
        <taxon>Hymenochaetales</taxon>
        <taxon>Rickenellaceae</taxon>
        <taxon>Rickenella</taxon>
    </lineage>
</organism>
<feature type="compositionally biased region" description="Basic and acidic residues" evidence="1">
    <location>
        <begin position="56"/>
        <end position="71"/>
    </location>
</feature>